<dbReference type="RefSeq" id="WP_340933190.1">
    <property type="nucleotide sequence ID" value="NZ_CP150496.1"/>
</dbReference>
<dbReference type="EMBL" id="CP150496">
    <property type="protein sequence ID" value="WYW55628.1"/>
    <property type="molecule type" value="Genomic_DNA"/>
</dbReference>
<organism evidence="2 3">
    <name type="scientific">Polaribacter marinaquae</name>
    <dbReference type="NCBI Taxonomy" id="1642819"/>
    <lineage>
        <taxon>Bacteria</taxon>
        <taxon>Pseudomonadati</taxon>
        <taxon>Bacteroidota</taxon>
        <taxon>Flavobacteriia</taxon>
        <taxon>Flavobacteriales</taxon>
        <taxon>Flavobacteriaceae</taxon>
    </lineage>
</organism>
<sequence>MKTLLDSIKDSMIVKVLIAIIMFFFTWISNTQIEKNSEFYKSIKGDKNVFTENSSKLEQPKNINEILSKNSKQFYAKK</sequence>
<evidence type="ECO:0000313" key="3">
    <source>
        <dbReference type="Proteomes" id="UP001491088"/>
    </source>
</evidence>
<reference evidence="2 3" key="1">
    <citation type="submission" date="2024-03" db="EMBL/GenBank/DDBJ databases">
        <authorList>
            <person name="Cao K."/>
        </authorList>
    </citation>
    <scope>NUCLEOTIDE SEQUENCE [LARGE SCALE GENOMIC DNA]</scope>
    <source>
        <strain evidence="2 3">MCCC 1K00696</strain>
    </source>
</reference>
<keyword evidence="3" id="KW-1185">Reference proteome</keyword>
<keyword evidence="1" id="KW-0812">Transmembrane</keyword>
<dbReference type="Proteomes" id="UP001491088">
    <property type="component" value="Chromosome"/>
</dbReference>
<keyword evidence="1" id="KW-1133">Transmembrane helix</keyword>
<keyword evidence="1" id="KW-0472">Membrane</keyword>
<gene>
    <name evidence="2" type="ORF">WG950_13955</name>
</gene>
<feature type="transmembrane region" description="Helical" evidence="1">
    <location>
        <begin position="12"/>
        <end position="29"/>
    </location>
</feature>
<name>A0ABZ2TRC4_9FLAO</name>
<proteinExistence type="predicted"/>
<evidence type="ECO:0000313" key="2">
    <source>
        <dbReference type="EMBL" id="WYW55628.1"/>
    </source>
</evidence>
<accession>A0ABZ2TRC4</accession>
<evidence type="ECO:0000256" key="1">
    <source>
        <dbReference type="SAM" id="Phobius"/>
    </source>
</evidence>
<protein>
    <submittedName>
        <fullName evidence="2">Uncharacterized protein</fullName>
    </submittedName>
</protein>